<evidence type="ECO:0000313" key="1">
    <source>
        <dbReference type="EMBL" id="KAJ8125893.1"/>
    </source>
</evidence>
<comment type="caution">
    <text evidence="1">The sequence shown here is derived from an EMBL/GenBank/DDBJ whole genome shotgun (WGS) entry which is preliminary data.</text>
</comment>
<proteinExistence type="predicted"/>
<name>A0ACC2JF84_9PEZI</name>
<reference evidence="1" key="1">
    <citation type="submission" date="2022-12" db="EMBL/GenBank/DDBJ databases">
        <title>Genome Sequence of Lasiodiplodia mahajangana.</title>
        <authorList>
            <person name="Buettner E."/>
        </authorList>
    </citation>
    <scope>NUCLEOTIDE SEQUENCE</scope>
    <source>
        <strain evidence="1">VT137</strain>
    </source>
</reference>
<protein>
    <submittedName>
        <fullName evidence="1">Uncharacterized protein</fullName>
    </submittedName>
</protein>
<gene>
    <name evidence="1" type="ORF">O1611_g7747</name>
</gene>
<evidence type="ECO:0000313" key="2">
    <source>
        <dbReference type="Proteomes" id="UP001153332"/>
    </source>
</evidence>
<sequence>MSSKVAEGVSLDKVKEQRNKIKLYETETGVMRTYRTKGLVALGDLLQVPVEKWQRRIFIIVPGGEGQGPVPIASVRVSFWIAFKRTVFDTDERIYVTTRATSNL</sequence>
<dbReference type="EMBL" id="JAPUUL010002128">
    <property type="protein sequence ID" value="KAJ8125893.1"/>
    <property type="molecule type" value="Genomic_DNA"/>
</dbReference>
<keyword evidence="2" id="KW-1185">Reference proteome</keyword>
<organism evidence="1 2">
    <name type="scientific">Lasiodiplodia mahajangana</name>
    <dbReference type="NCBI Taxonomy" id="1108764"/>
    <lineage>
        <taxon>Eukaryota</taxon>
        <taxon>Fungi</taxon>
        <taxon>Dikarya</taxon>
        <taxon>Ascomycota</taxon>
        <taxon>Pezizomycotina</taxon>
        <taxon>Dothideomycetes</taxon>
        <taxon>Dothideomycetes incertae sedis</taxon>
        <taxon>Botryosphaeriales</taxon>
        <taxon>Botryosphaeriaceae</taxon>
        <taxon>Lasiodiplodia</taxon>
    </lineage>
</organism>
<dbReference type="Proteomes" id="UP001153332">
    <property type="component" value="Unassembled WGS sequence"/>
</dbReference>
<accession>A0ACC2JF84</accession>